<dbReference type="GO" id="GO:0004343">
    <property type="term" value="F:glucosamine 6-phosphate N-acetyltransferase activity"/>
    <property type="evidence" value="ECO:0007669"/>
    <property type="project" value="TreeGrafter"/>
</dbReference>
<dbReference type="InterPro" id="IPR039143">
    <property type="entry name" value="GNPNAT1-like"/>
</dbReference>
<comment type="caution">
    <text evidence="2">The sequence shown here is derived from an EMBL/GenBank/DDBJ whole genome shotgun (WGS) entry which is preliminary data.</text>
</comment>
<evidence type="ECO:0000259" key="1">
    <source>
        <dbReference type="PROSITE" id="PS51186"/>
    </source>
</evidence>
<dbReference type="AlphaFoldDB" id="A0A235B7C1"/>
<dbReference type="EMBL" id="NOWF01000005">
    <property type="protein sequence ID" value="OYD07869.1"/>
    <property type="molecule type" value="Genomic_DNA"/>
</dbReference>
<feature type="domain" description="N-acetyltransferase" evidence="1">
    <location>
        <begin position="1"/>
        <end position="139"/>
    </location>
</feature>
<dbReference type="PANTHER" id="PTHR13355">
    <property type="entry name" value="GLUCOSAMINE 6-PHOSPHATE N-ACETYLTRANSFERASE"/>
    <property type="match status" value="1"/>
</dbReference>
<organism evidence="2 3">
    <name type="scientific">Paludifilum halophilum</name>
    <dbReference type="NCBI Taxonomy" id="1642702"/>
    <lineage>
        <taxon>Bacteria</taxon>
        <taxon>Bacillati</taxon>
        <taxon>Bacillota</taxon>
        <taxon>Bacilli</taxon>
        <taxon>Bacillales</taxon>
        <taxon>Thermoactinomycetaceae</taxon>
        <taxon>Paludifilum</taxon>
    </lineage>
</organism>
<proteinExistence type="predicted"/>
<dbReference type="SUPFAM" id="SSF55729">
    <property type="entry name" value="Acyl-CoA N-acyltransferases (Nat)"/>
    <property type="match status" value="1"/>
</dbReference>
<accession>A0A235B7C1</accession>
<dbReference type="PANTHER" id="PTHR13355:SF11">
    <property type="entry name" value="GLUCOSAMINE 6-PHOSPHATE N-ACETYLTRANSFERASE"/>
    <property type="match status" value="1"/>
</dbReference>
<evidence type="ECO:0000313" key="2">
    <source>
        <dbReference type="EMBL" id="OYD07869.1"/>
    </source>
</evidence>
<dbReference type="Pfam" id="PF13673">
    <property type="entry name" value="Acetyltransf_10"/>
    <property type="match status" value="1"/>
</dbReference>
<sequence length="139" mass="15766">MTVIDHSADLKQAFDIRKRVFVEEQGVPLSEEIDEWDQSAIHFLAVDREQAVGTARLRLPTKSTGKVERVAVLKSSRGSGLGHSLMVAIEDYARKQNVEELILNAQVQALDFYRKLGYRQQGPIFMDAGIEHMEMRKPL</sequence>
<dbReference type="OrthoDB" id="9796171at2"/>
<protein>
    <recommendedName>
        <fullName evidence="1">N-acetyltransferase domain-containing protein</fullName>
    </recommendedName>
</protein>
<dbReference type="PROSITE" id="PS51186">
    <property type="entry name" value="GNAT"/>
    <property type="match status" value="1"/>
</dbReference>
<dbReference type="Gene3D" id="3.40.630.30">
    <property type="match status" value="1"/>
</dbReference>
<dbReference type="Proteomes" id="UP000215459">
    <property type="component" value="Unassembled WGS sequence"/>
</dbReference>
<evidence type="ECO:0000313" key="3">
    <source>
        <dbReference type="Proteomes" id="UP000215459"/>
    </source>
</evidence>
<dbReference type="CDD" id="cd04301">
    <property type="entry name" value="NAT_SF"/>
    <property type="match status" value="1"/>
</dbReference>
<dbReference type="InterPro" id="IPR000182">
    <property type="entry name" value="GNAT_dom"/>
</dbReference>
<keyword evidence="3" id="KW-1185">Reference proteome</keyword>
<reference evidence="2 3" key="1">
    <citation type="submission" date="2017-07" db="EMBL/GenBank/DDBJ databases">
        <title>The genome sequence of Paludifilum halophilum highlights mechanisms for microbial adaptation to high salt environemnts.</title>
        <authorList>
            <person name="Belbahri L."/>
        </authorList>
    </citation>
    <scope>NUCLEOTIDE SEQUENCE [LARGE SCALE GENOMIC DNA]</scope>
    <source>
        <strain evidence="2 3">DSM 102817</strain>
    </source>
</reference>
<dbReference type="InterPro" id="IPR016181">
    <property type="entry name" value="Acyl_CoA_acyltransferase"/>
</dbReference>
<name>A0A235B7C1_9BACL</name>
<gene>
    <name evidence="2" type="ORF">CHM34_10035</name>
</gene>